<accession>A0AAV6TZK4</accession>
<feature type="compositionally biased region" description="Basic and acidic residues" evidence="1">
    <location>
        <begin position="38"/>
        <end position="50"/>
    </location>
</feature>
<evidence type="ECO:0000313" key="2">
    <source>
        <dbReference type="EMBL" id="KAG8176750.1"/>
    </source>
</evidence>
<dbReference type="Proteomes" id="UP000827092">
    <property type="component" value="Unassembled WGS sequence"/>
</dbReference>
<proteinExistence type="predicted"/>
<gene>
    <name evidence="2" type="ORF">JTE90_003381</name>
</gene>
<feature type="region of interest" description="Disordered" evidence="1">
    <location>
        <begin position="1"/>
        <end position="98"/>
    </location>
</feature>
<feature type="compositionally biased region" description="Acidic residues" evidence="1">
    <location>
        <begin position="65"/>
        <end position="84"/>
    </location>
</feature>
<dbReference type="EMBL" id="JAFNEN010000849">
    <property type="protein sequence ID" value="KAG8176750.1"/>
    <property type="molecule type" value="Genomic_DNA"/>
</dbReference>
<organism evidence="2 3">
    <name type="scientific">Oedothorax gibbosus</name>
    <dbReference type="NCBI Taxonomy" id="931172"/>
    <lineage>
        <taxon>Eukaryota</taxon>
        <taxon>Metazoa</taxon>
        <taxon>Ecdysozoa</taxon>
        <taxon>Arthropoda</taxon>
        <taxon>Chelicerata</taxon>
        <taxon>Arachnida</taxon>
        <taxon>Araneae</taxon>
        <taxon>Araneomorphae</taxon>
        <taxon>Entelegynae</taxon>
        <taxon>Araneoidea</taxon>
        <taxon>Linyphiidae</taxon>
        <taxon>Erigoninae</taxon>
        <taxon>Oedothorax</taxon>
    </lineage>
</organism>
<comment type="caution">
    <text evidence="2">The sequence shown here is derived from an EMBL/GenBank/DDBJ whole genome shotgun (WGS) entry which is preliminary data.</text>
</comment>
<sequence>MCPATGRRKMNPRRSRAAPTNRVETVERSGGEGAAVPCREERRSGEREDLYQDEALSNSSIEDALNPEESSDLSEDDEDNEDALNPEGSSDSSEDEGY</sequence>
<keyword evidence="3" id="KW-1185">Reference proteome</keyword>
<feature type="compositionally biased region" description="Basic residues" evidence="1">
    <location>
        <begin position="1"/>
        <end position="16"/>
    </location>
</feature>
<protein>
    <submittedName>
        <fullName evidence="2">Uncharacterized protein</fullName>
    </submittedName>
</protein>
<name>A0AAV6TZK4_9ARAC</name>
<evidence type="ECO:0000313" key="3">
    <source>
        <dbReference type="Proteomes" id="UP000827092"/>
    </source>
</evidence>
<reference evidence="2 3" key="1">
    <citation type="journal article" date="2022" name="Nat. Ecol. Evol.">
        <title>A masculinizing supergene underlies an exaggerated male reproductive morph in a spider.</title>
        <authorList>
            <person name="Hendrickx F."/>
            <person name="De Corte Z."/>
            <person name="Sonet G."/>
            <person name="Van Belleghem S.M."/>
            <person name="Kostlbacher S."/>
            <person name="Vangestel C."/>
        </authorList>
    </citation>
    <scope>NUCLEOTIDE SEQUENCE [LARGE SCALE GENOMIC DNA]</scope>
    <source>
        <strain evidence="2">W744_W776</strain>
    </source>
</reference>
<dbReference type="AlphaFoldDB" id="A0AAV6TZK4"/>
<evidence type="ECO:0000256" key="1">
    <source>
        <dbReference type="SAM" id="MobiDB-lite"/>
    </source>
</evidence>